<feature type="signal peptide" evidence="1">
    <location>
        <begin position="1"/>
        <end position="23"/>
    </location>
</feature>
<feature type="chain" id="PRO_5029650425" evidence="1">
    <location>
        <begin position="24"/>
        <end position="1016"/>
    </location>
</feature>
<evidence type="ECO:0000313" key="3">
    <source>
        <dbReference type="Proteomes" id="UP000488299"/>
    </source>
</evidence>
<keyword evidence="1" id="KW-0732">Signal</keyword>
<gene>
    <name evidence="2" type="ORF">F5984_02950</name>
</gene>
<sequence length="1016" mass="101216">MQSDFKTVWLSLIAVTLVLPAVAQIASAPPNTRSPWVSSTYTGLSTLTDDNSSIIPLRSVSISGEANLIDANTGNFATVSITGIGGRATISVRDNDAADTYPVGTFAGFRIGTEGLLSATLASTVTIRLLNNGSVVQQQDVVSGLIGINTSLLGADGTATLGFISTVAFDEIQIEYNALLGLLFTAQVYHAVIQRFTAGPTLDCNVQTSVSNPAYPVAVNSGRTGITGVCVGCSVENADNAINSSTSDFAQIVLTAGVAATGSISVQDQITDYPAGTFAGFNIANPSLIGVNLLSGLQIQTYLNGTLRETSSAGTILSVNSVLTGNGAQTVGFVTTQSFDEVRLVVSNLLGLLSTTNVYNVVLQRFCAGPALSCSTNSNLVTPAFPAIVDGTLTGINGVACALCSVSNTQNVIDNDPNTAASIVLTAGVLASGSIAVKDQLTTYPAGTFAGFDIQNASLIGVNLLGGVTVTTYLNGVQQESSGGNLIALELLSSTRQIVGFKTTLPFNTVQIRVSNLVSVDVGTTQVYGAVLRAASAAGVVAPTLSSTAVITNSCPTTTINLTSRTVTNQPASTTITYHTSATATTANRVSTPTSVSAGTYFVAFYDPANDCYSPTSPVTATTVACPPSVAILSPANNTTVTTTVTVSGTATPNALVVLTSSTGTTLCTTTATAGGSWSCAVTLAPGSQTLTAVANNAGGTSAPATTQVTAIAAATVAINSPANGSTIANLNPPISGTATPGSSVTVQGPNGQTCITTADGSGNWTCTSLTFVNGQPASVTAVACTAGGCSSAVSSFTVAVPPTVAILSPANNTTATTTPTISGTATPGALVTITGGPGSTGGPVSVTANPVTGAYSTSAITFPAGPQTVTAVATNAGGTSTPATVSFNAVAPVGPSAGTIDCSKTQIIPAPVAGVPGQAVLVVTVNVTVAGTFSPITVSGSGISLANGVTSVSTPTTGIQSFFIPIRYDGSALGTLSFTVGNTGSCTADLTKAPKKAITDVWTLDCIPTVGPSLK</sequence>
<name>A0A7J5U5J2_9BACT</name>
<proteinExistence type="predicted"/>
<dbReference type="EMBL" id="WELI01000001">
    <property type="protein sequence ID" value="KAB7732921.1"/>
    <property type="molecule type" value="Genomic_DNA"/>
</dbReference>
<dbReference type="RefSeq" id="WP_152122632.1">
    <property type="nucleotide sequence ID" value="NZ_WELI01000001.1"/>
</dbReference>
<dbReference type="Proteomes" id="UP000488299">
    <property type="component" value="Unassembled WGS sequence"/>
</dbReference>
<keyword evidence="3" id="KW-1185">Reference proteome</keyword>
<dbReference type="InterPro" id="IPR013783">
    <property type="entry name" value="Ig-like_fold"/>
</dbReference>
<evidence type="ECO:0000313" key="2">
    <source>
        <dbReference type="EMBL" id="KAB7732921.1"/>
    </source>
</evidence>
<evidence type="ECO:0000256" key="1">
    <source>
        <dbReference type="SAM" id="SignalP"/>
    </source>
</evidence>
<protein>
    <submittedName>
        <fullName evidence="2">Uncharacterized protein</fullName>
    </submittedName>
</protein>
<reference evidence="2 3" key="1">
    <citation type="submission" date="2019-10" db="EMBL/GenBank/DDBJ databases">
        <title>Rudanella paleaurantiibacter sp. nov., isolated from sludge.</title>
        <authorList>
            <person name="Xu S.Q."/>
        </authorList>
    </citation>
    <scope>NUCLEOTIDE SEQUENCE [LARGE SCALE GENOMIC DNA]</scope>
    <source>
        <strain evidence="2 3">HX-22-17</strain>
    </source>
</reference>
<dbReference type="AlphaFoldDB" id="A0A7J5U5J2"/>
<comment type="caution">
    <text evidence="2">The sequence shown here is derived from an EMBL/GenBank/DDBJ whole genome shotgun (WGS) entry which is preliminary data.</text>
</comment>
<dbReference type="Gene3D" id="2.60.40.10">
    <property type="entry name" value="Immunoglobulins"/>
    <property type="match status" value="3"/>
</dbReference>
<organism evidence="2 3">
    <name type="scientific">Rudanella paleaurantiibacter</name>
    <dbReference type="NCBI Taxonomy" id="2614655"/>
    <lineage>
        <taxon>Bacteria</taxon>
        <taxon>Pseudomonadati</taxon>
        <taxon>Bacteroidota</taxon>
        <taxon>Cytophagia</taxon>
        <taxon>Cytophagales</taxon>
        <taxon>Cytophagaceae</taxon>
        <taxon>Rudanella</taxon>
    </lineage>
</organism>
<accession>A0A7J5U5J2</accession>